<dbReference type="Proteomes" id="UP001151760">
    <property type="component" value="Unassembled WGS sequence"/>
</dbReference>
<dbReference type="InterPro" id="IPR013103">
    <property type="entry name" value="RVT_2"/>
</dbReference>
<organism evidence="2 3">
    <name type="scientific">Tanacetum coccineum</name>
    <dbReference type="NCBI Taxonomy" id="301880"/>
    <lineage>
        <taxon>Eukaryota</taxon>
        <taxon>Viridiplantae</taxon>
        <taxon>Streptophyta</taxon>
        <taxon>Embryophyta</taxon>
        <taxon>Tracheophyta</taxon>
        <taxon>Spermatophyta</taxon>
        <taxon>Magnoliopsida</taxon>
        <taxon>eudicotyledons</taxon>
        <taxon>Gunneridae</taxon>
        <taxon>Pentapetalae</taxon>
        <taxon>asterids</taxon>
        <taxon>campanulids</taxon>
        <taxon>Asterales</taxon>
        <taxon>Asteraceae</taxon>
        <taxon>Asteroideae</taxon>
        <taxon>Anthemideae</taxon>
        <taxon>Anthemidinae</taxon>
        <taxon>Tanacetum</taxon>
    </lineage>
</organism>
<sequence length="167" mass="19158">MMKGNSVDTNFIKHLVSRQPNALKFQKSSVLGKPTPFSDSLEKKDFSKSKKTVASESTIQKPRSTSPKLYEHLIDIILFIFNSGFSKYITGNLKLLVNFVEKFLVARLEAVRKFIVYVAYESFPVYQMDVKTAFLNAPLKEEVNVNQPDGFVDPHHPEKVYRLKKQL</sequence>
<comment type="caution">
    <text evidence="2">The sequence shown here is derived from an EMBL/GenBank/DDBJ whole genome shotgun (WGS) entry which is preliminary data.</text>
</comment>
<gene>
    <name evidence="2" type="ORF">Tco_1113807</name>
</gene>
<dbReference type="EMBL" id="BQNB010021156">
    <property type="protein sequence ID" value="GJU03469.1"/>
    <property type="molecule type" value="Genomic_DNA"/>
</dbReference>
<evidence type="ECO:0000259" key="1">
    <source>
        <dbReference type="Pfam" id="PF07727"/>
    </source>
</evidence>
<proteinExistence type="predicted"/>
<evidence type="ECO:0000313" key="3">
    <source>
        <dbReference type="Proteomes" id="UP001151760"/>
    </source>
</evidence>
<reference evidence="2" key="2">
    <citation type="submission" date="2022-01" db="EMBL/GenBank/DDBJ databases">
        <authorList>
            <person name="Yamashiro T."/>
            <person name="Shiraishi A."/>
            <person name="Satake H."/>
            <person name="Nakayama K."/>
        </authorList>
    </citation>
    <scope>NUCLEOTIDE SEQUENCE</scope>
</reference>
<reference evidence="2" key="1">
    <citation type="journal article" date="2022" name="Int. J. Mol. Sci.">
        <title>Draft Genome of Tanacetum Coccineum: Genomic Comparison of Closely Related Tanacetum-Family Plants.</title>
        <authorList>
            <person name="Yamashiro T."/>
            <person name="Shiraishi A."/>
            <person name="Nakayama K."/>
            <person name="Satake H."/>
        </authorList>
    </citation>
    <scope>NUCLEOTIDE SEQUENCE</scope>
</reference>
<dbReference type="Pfam" id="PF07727">
    <property type="entry name" value="RVT_2"/>
    <property type="match status" value="1"/>
</dbReference>
<feature type="domain" description="Reverse transcriptase Ty1/copia-type" evidence="1">
    <location>
        <begin position="105"/>
        <end position="167"/>
    </location>
</feature>
<keyword evidence="3" id="KW-1185">Reference proteome</keyword>
<accession>A0ABQ5ITJ2</accession>
<name>A0ABQ5ITJ2_9ASTR</name>
<protein>
    <submittedName>
        <fullName evidence="2">Retrovirus-related pol polyprotein from transposon TNT 1-94</fullName>
    </submittedName>
</protein>
<evidence type="ECO:0000313" key="2">
    <source>
        <dbReference type="EMBL" id="GJU03469.1"/>
    </source>
</evidence>